<organism evidence="1 2">
    <name type="scientific">Pseudomicrostroma glucosiphilum</name>
    <dbReference type="NCBI Taxonomy" id="1684307"/>
    <lineage>
        <taxon>Eukaryota</taxon>
        <taxon>Fungi</taxon>
        <taxon>Dikarya</taxon>
        <taxon>Basidiomycota</taxon>
        <taxon>Ustilaginomycotina</taxon>
        <taxon>Exobasidiomycetes</taxon>
        <taxon>Microstromatales</taxon>
        <taxon>Microstromatales incertae sedis</taxon>
        <taxon>Pseudomicrostroma</taxon>
    </lineage>
</organism>
<dbReference type="RefSeq" id="XP_025348230.1">
    <property type="nucleotide sequence ID" value="XM_025489579.1"/>
</dbReference>
<dbReference type="EMBL" id="KZ819326">
    <property type="protein sequence ID" value="PWN21070.1"/>
    <property type="molecule type" value="Genomic_DNA"/>
</dbReference>
<reference evidence="1 2" key="1">
    <citation type="journal article" date="2018" name="Mol. Biol. Evol.">
        <title>Broad Genomic Sampling Reveals a Smut Pathogenic Ancestry of the Fungal Clade Ustilaginomycotina.</title>
        <authorList>
            <person name="Kijpornyongpan T."/>
            <person name="Mondo S.J."/>
            <person name="Barry K."/>
            <person name="Sandor L."/>
            <person name="Lee J."/>
            <person name="Lipzen A."/>
            <person name="Pangilinan J."/>
            <person name="LaButti K."/>
            <person name="Hainaut M."/>
            <person name="Henrissat B."/>
            <person name="Grigoriev I.V."/>
            <person name="Spatafora J.W."/>
            <person name="Aime M.C."/>
        </authorList>
    </citation>
    <scope>NUCLEOTIDE SEQUENCE [LARGE SCALE GENOMIC DNA]</scope>
    <source>
        <strain evidence="1 2">MCA 4718</strain>
    </source>
</reference>
<gene>
    <name evidence="1" type="ORF">BCV69DRAFT_183547</name>
</gene>
<proteinExistence type="predicted"/>
<sequence length="172" mass="18204">MLATTGPRLAPGASLTSRLIASALPHIPNHGFTPSAVLAGARASEFRLKAPLDALTIDRLFPGGPTSQTAIPLRLLKRWDAMQLQAMRSHFHAIKERSGGGGLGSKAGEGSKRTFGDALTLLQDSIPNPLPLLARAGQIADESCTIANHDEGFGPRWYTSRGRLAIAYLLSA</sequence>
<keyword evidence="2" id="KW-1185">Reference proteome</keyword>
<protein>
    <submittedName>
        <fullName evidence="1">Uncharacterized protein</fullName>
    </submittedName>
</protein>
<accession>A0A316U757</accession>
<dbReference type="OrthoDB" id="619536at2759"/>
<evidence type="ECO:0000313" key="1">
    <source>
        <dbReference type="EMBL" id="PWN21070.1"/>
    </source>
</evidence>
<dbReference type="GeneID" id="37011313"/>
<dbReference type="AlphaFoldDB" id="A0A316U757"/>
<name>A0A316U757_9BASI</name>
<dbReference type="Proteomes" id="UP000245942">
    <property type="component" value="Unassembled WGS sequence"/>
</dbReference>
<evidence type="ECO:0000313" key="2">
    <source>
        <dbReference type="Proteomes" id="UP000245942"/>
    </source>
</evidence>